<evidence type="ECO:0000313" key="2">
    <source>
        <dbReference type="Proteomes" id="UP000828048"/>
    </source>
</evidence>
<accession>A0ACB7YB01</accession>
<proteinExistence type="predicted"/>
<sequence>MVMGQEDGISLLSDTVDYNLSYLSGWVQSMLSKLNDGSNDIVRQTQFDEGNKWRKGRSGALFYKVARERREAI</sequence>
<evidence type="ECO:0000313" key="1">
    <source>
        <dbReference type="EMBL" id="KAH7850596.1"/>
    </source>
</evidence>
<dbReference type="Proteomes" id="UP000828048">
    <property type="component" value="Chromosome 8"/>
</dbReference>
<keyword evidence="2" id="KW-1185">Reference proteome</keyword>
<gene>
    <name evidence="1" type="ORF">Vadar_000295</name>
</gene>
<protein>
    <submittedName>
        <fullName evidence="1">Uncharacterized protein</fullName>
    </submittedName>
</protein>
<name>A0ACB7YB01_9ERIC</name>
<comment type="caution">
    <text evidence="1">The sequence shown here is derived from an EMBL/GenBank/DDBJ whole genome shotgun (WGS) entry which is preliminary data.</text>
</comment>
<reference evidence="1 2" key="1">
    <citation type="journal article" date="2021" name="Hortic Res">
        <title>High-quality reference genome and annotation aids understanding of berry development for evergreen blueberry (Vaccinium darrowii).</title>
        <authorList>
            <person name="Yu J."/>
            <person name="Hulse-Kemp A.M."/>
            <person name="Babiker E."/>
            <person name="Staton M."/>
        </authorList>
    </citation>
    <scope>NUCLEOTIDE SEQUENCE [LARGE SCALE GENOMIC DNA]</scope>
    <source>
        <strain evidence="2">cv. NJ 8807/NJ 8810</strain>
        <tissue evidence="1">Young leaf</tissue>
    </source>
</reference>
<organism evidence="1 2">
    <name type="scientific">Vaccinium darrowii</name>
    <dbReference type="NCBI Taxonomy" id="229202"/>
    <lineage>
        <taxon>Eukaryota</taxon>
        <taxon>Viridiplantae</taxon>
        <taxon>Streptophyta</taxon>
        <taxon>Embryophyta</taxon>
        <taxon>Tracheophyta</taxon>
        <taxon>Spermatophyta</taxon>
        <taxon>Magnoliopsida</taxon>
        <taxon>eudicotyledons</taxon>
        <taxon>Gunneridae</taxon>
        <taxon>Pentapetalae</taxon>
        <taxon>asterids</taxon>
        <taxon>Ericales</taxon>
        <taxon>Ericaceae</taxon>
        <taxon>Vaccinioideae</taxon>
        <taxon>Vaccinieae</taxon>
        <taxon>Vaccinium</taxon>
    </lineage>
</organism>
<dbReference type="EMBL" id="CM037158">
    <property type="protein sequence ID" value="KAH7850596.1"/>
    <property type="molecule type" value="Genomic_DNA"/>
</dbReference>